<dbReference type="PANTHER" id="PTHR12143:SF43">
    <property type="entry name" value="PUTATIVE-RELATED"/>
    <property type="match status" value="1"/>
</dbReference>
<dbReference type="OrthoDB" id="9804511at2"/>
<evidence type="ECO:0000256" key="1">
    <source>
        <dbReference type="SAM" id="MobiDB-lite"/>
    </source>
</evidence>
<feature type="region of interest" description="Disordered" evidence="1">
    <location>
        <begin position="906"/>
        <end position="951"/>
    </location>
</feature>
<dbReference type="RefSeq" id="WP_133853947.1">
    <property type="nucleotide sequence ID" value="NZ_SNXZ01000009.1"/>
</dbReference>
<dbReference type="SUPFAM" id="SSF48208">
    <property type="entry name" value="Six-hairpin glycosidases"/>
    <property type="match status" value="1"/>
</dbReference>
<dbReference type="GO" id="GO:0000224">
    <property type="term" value="F:peptide-N4-(N-acetyl-beta-glucosaminyl)asparagine amidase activity"/>
    <property type="evidence" value="ECO:0007669"/>
    <property type="project" value="TreeGrafter"/>
</dbReference>
<dbReference type="GO" id="GO:0030246">
    <property type="term" value="F:carbohydrate binding"/>
    <property type="evidence" value="ECO:0007669"/>
    <property type="project" value="InterPro"/>
</dbReference>
<feature type="domain" description="Glycosyl hydrolase family 92 N-terminal" evidence="3">
    <location>
        <begin position="205"/>
        <end position="417"/>
    </location>
</feature>
<evidence type="ECO:0000313" key="5">
    <source>
        <dbReference type="Proteomes" id="UP000295444"/>
    </source>
</evidence>
<evidence type="ECO:0000259" key="3">
    <source>
        <dbReference type="Pfam" id="PF17678"/>
    </source>
</evidence>
<name>A0A4R6RWJ4_LABRH</name>
<dbReference type="InterPro" id="IPR005887">
    <property type="entry name" value="GH92_a_mannosidase_put"/>
</dbReference>
<comment type="caution">
    <text evidence="4">The sequence shown here is derived from an EMBL/GenBank/DDBJ whole genome shotgun (WGS) entry which is preliminary data.</text>
</comment>
<dbReference type="InterPro" id="IPR041371">
    <property type="entry name" value="GH92_N"/>
</dbReference>
<dbReference type="AlphaFoldDB" id="A0A4R6RWJ4"/>
<dbReference type="InterPro" id="IPR050883">
    <property type="entry name" value="PNGase"/>
</dbReference>
<dbReference type="PANTHER" id="PTHR12143">
    <property type="entry name" value="PEPTIDE N-GLYCANASE PNGASE -RELATED"/>
    <property type="match status" value="1"/>
</dbReference>
<dbReference type="GO" id="GO:0005829">
    <property type="term" value="C:cytosol"/>
    <property type="evidence" value="ECO:0007669"/>
    <property type="project" value="TreeGrafter"/>
</dbReference>
<dbReference type="InterPro" id="IPR014718">
    <property type="entry name" value="GH-type_carb-bd"/>
</dbReference>
<protein>
    <submittedName>
        <fullName evidence="4">Putative alpha-1,2-mannosidase</fullName>
    </submittedName>
</protein>
<dbReference type="InterPro" id="IPR012939">
    <property type="entry name" value="Glyco_hydro_92"/>
</dbReference>
<dbReference type="Proteomes" id="UP000295444">
    <property type="component" value="Unassembled WGS sequence"/>
</dbReference>
<dbReference type="GO" id="GO:0005975">
    <property type="term" value="P:carbohydrate metabolic process"/>
    <property type="evidence" value="ECO:0007669"/>
    <property type="project" value="InterPro"/>
</dbReference>
<accession>A0A4R6RWJ4</accession>
<gene>
    <name evidence="4" type="ORF">EV186_109166</name>
</gene>
<dbReference type="Pfam" id="PF17678">
    <property type="entry name" value="Glyco_hydro_92N"/>
    <property type="match status" value="1"/>
</dbReference>
<dbReference type="FunFam" id="3.30.2080.10:FF:000001">
    <property type="entry name" value="Alpha-1,2-mannosidase subfamily"/>
    <property type="match status" value="1"/>
</dbReference>
<dbReference type="GO" id="GO:0006516">
    <property type="term" value="P:glycoprotein catabolic process"/>
    <property type="evidence" value="ECO:0007669"/>
    <property type="project" value="TreeGrafter"/>
</dbReference>
<dbReference type="NCBIfam" id="TIGR01180">
    <property type="entry name" value="aman2_put"/>
    <property type="match status" value="1"/>
</dbReference>
<dbReference type="Gene3D" id="3.30.2080.10">
    <property type="entry name" value="GH92 mannosidase domain"/>
    <property type="match status" value="1"/>
</dbReference>
<proteinExistence type="predicted"/>
<dbReference type="EMBL" id="SNXZ01000009">
    <property type="protein sequence ID" value="TDP91174.1"/>
    <property type="molecule type" value="Genomic_DNA"/>
</dbReference>
<keyword evidence="5" id="KW-1185">Reference proteome</keyword>
<organism evidence="4 5">
    <name type="scientific">Labedaea rhizosphaerae</name>
    <dbReference type="NCBI Taxonomy" id="598644"/>
    <lineage>
        <taxon>Bacteria</taxon>
        <taxon>Bacillati</taxon>
        <taxon>Actinomycetota</taxon>
        <taxon>Actinomycetes</taxon>
        <taxon>Pseudonocardiales</taxon>
        <taxon>Pseudonocardiaceae</taxon>
        <taxon>Labedaea</taxon>
    </lineage>
</organism>
<dbReference type="Gene3D" id="1.20.1610.10">
    <property type="entry name" value="alpha-1,2-mannosidases domains"/>
    <property type="match status" value="1"/>
</dbReference>
<dbReference type="Gene3D" id="2.60.120.260">
    <property type="entry name" value="Galactose-binding domain-like"/>
    <property type="match status" value="1"/>
</dbReference>
<dbReference type="Pfam" id="PF07971">
    <property type="entry name" value="Glyco_hydro_92"/>
    <property type="match status" value="1"/>
</dbReference>
<dbReference type="Gene3D" id="2.70.98.10">
    <property type="match status" value="1"/>
</dbReference>
<dbReference type="Gene3D" id="1.20.1050.60">
    <property type="entry name" value="alpha-1,2-mannosidase"/>
    <property type="match status" value="1"/>
</dbReference>
<evidence type="ECO:0000259" key="2">
    <source>
        <dbReference type="Pfam" id="PF07971"/>
    </source>
</evidence>
<feature type="domain" description="Glycosyl hydrolase family 92" evidence="2">
    <location>
        <begin position="423"/>
        <end position="904"/>
    </location>
</feature>
<sequence length="1056" mass="115814">MTFFTSFEAGDPLPPTAASTGDGATLRTALGTGPERAYCATTGTGWTGEHALQYTGVHTAEGRASAVLALFAVSVPVEPDTELSYVVFPELPGWETAGYRATHVALDLEFDDGAHLSDHAPLDQHGFALTAAAQGASNTLYPDQWNRKACRLGHLAGRTITRILLRYDHPEGPGRFTGWLDDLHIGPVVHPEVTSPADHVLTNRGTHTSGAYSRGNNIPATAVPNGFNFWIPVTDARNGGFPYAYHRPQLQAIGLSHAPSPWMGDRHTFHVMPSLAPGVPDPMPEERGYPFRHADEIARPYYYKVRCANGVVAEIAPTDHAALLRFTMPGPNAALIFSNLDRRGKVRLLGKVLAGYTDVRSGHSAGAGRMFFYATFDREPVDGGPIPRVPWRAQPAYARFEPDPGGDTVVTMRIATSLISMTQARRNLALELAEDDTVESVSERAHAAWDELLGRFDVTAATDDQLATVYGSLYRLCLYPNSGFEDTGEGPHYMSPFGSKRVTPGKIYVNNGFWDTYRTAWPAYALFAPDRAGELVDGFVQHFRDGGWMSRWSSPGYANLMTGTSSDVAFADVFLKGIKDFDVESAYRAALRNATVPGRNTRVGRKGLHHSIFLGYTPATTHQGLSWTLEGCINDFGIANMAKALGDKDNEVYFRGRALHYAHSFDARIGFFQGRRESGEWRRTPEEHDPLAWGDDYVETDAWNTAFNVPHDGAGLAALHGGREALAAKVDAMFTIPETGRALGAYAGAVHEMREARDLRMGQYAHSNQPSHHILYMYAFTGQPWKTQAKVREVLARLYIGSDFGQGYPGDEDNGEMSAWYLFSALGFYPLQVGSPYYVIGSPLFRRAEVRLGTGNTLTVLAPENSATNVYVQGLKVNGEPHDRTYLSHEVIAAGATLEFAMGPHPSDWGSGPDAAPPSLSSGMPMPPRDVTAEASVTHSEASRPAALTDDTSLTEARLRTRDPWIRFALARPETVSCYTLTSGRRDGEDPSAWVLEGSTDLRTWHELDRRTGQTFPWRRQTRPFAVERPGRYAYYRLRFTGGPSTLAQVELLATG</sequence>
<dbReference type="FunFam" id="1.20.1050.60:FF:000001">
    <property type="entry name" value="Putative alpha-1,2-mannosidase"/>
    <property type="match status" value="1"/>
</dbReference>
<feature type="region of interest" description="Disordered" evidence="1">
    <location>
        <begin position="1"/>
        <end position="23"/>
    </location>
</feature>
<reference evidence="4 5" key="1">
    <citation type="submission" date="2019-03" db="EMBL/GenBank/DDBJ databases">
        <title>Genomic Encyclopedia of Type Strains, Phase IV (KMG-IV): sequencing the most valuable type-strain genomes for metagenomic binning, comparative biology and taxonomic classification.</title>
        <authorList>
            <person name="Goeker M."/>
        </authorList>
    </citation>
    <scope>NUCLEOTIDE SEQUENCE [LARGE SCALE GENOMIC DNA]</scope>
    <source>
        <strain evidence="4 5">DSM 45361</strain>
    </source>
</reference>
<evidence type="ECO:0000313" key="4">
    <source>
        <dbReference type="EMBL" id="TDP91174.1"/>
    </source>
</evidence>
<dbReference type="InterPro" id="IPR008928">
    <property type="entry name" value="6-hairpin_glycosidase_sf"/>
</dbReference>